<evidence type="ECO:0000313" key="8">
    <source>
        <dbReference type="EMBL" id="SVD76934.1"/>
    </source>
</evidence>
<evidence type="ECO:0000256" key="1">
    <source>
        <dbReference type="ARBA" id="ARBA00022723"/>
    </source>
</evidence>
<dbReference type="GO" id="GO:0006310">
    <property type="term" value="P:DNA recombination"/>
    <property type="evidence" value="ECO:0007669"/>
    <property type="project" value="UniProtKB-KW"/>
</dbReference>
<dbReference type="EMBL" id="UINC01172057">
    <property type="protein sequence ID" value="SVD76934.1"/>
    <property type="molecule type" value="Genomic_DNA"/>
</dbReference>
<dbReference type="GO" id="GO:0006281">
    <property type="term" value="P:DNA repair"/>
    <property type="evidence" value="ECO:0007669"/>
    <property type="project" value="UniProtKB-KW"/>
</dbReference>
<reference evidence="8" key="1">
    <citation type="submission" date="2018-05" db="EMBL/GenBank/DDBJ databases">
        <authorList>
            <person name="Lanie J.A."/>
            <person name="Ng W.-L."/>
            <person name="Kazmierczak K.M."/>
            <person name="Andrzejewski T.M."/>
            <person name="Davidsen T.M."/>
            <person name="Wayne K.J."/>
            <person name="Tettelin H."/>
            <person name="Glass J.I."/>
            <person name="Rusch D."/>
            <person name="Podicherti R."/>
            <person name="Tsui H.-C.T."/>
            <person name="Winkler M.E."/>
        </authorList>
    </citation>
    <scope>NUCLEOTIDE SEQUENCE</scope>
</reference>
<dbReference type="Gene3D" id="6.10.250.240">
    <property type="match status" value="1"/>
</dbReference>
<evidence type="ECO:0000256" key="4">
    <source>
        <dbReference type="ARBA" id="ARBA00022833"/>
    </source>
</evidence>
<evidence type="ECO:0000256" key="5">
    <source>
        <dbReference type="ARBA" id="ARBA00023172"/>
    </source>
</evidence>
<evidence type="ECO:0000256" key="2">
    <source>
        <dbReference type="ARBA" id="ARBA00022763"/>
    </source>
</evidence>
<keyword evidence="2" id="KW-0227">DNA damage</keyword>
<evidence type="ECO:0000256" key="3">
    <source>
        <dbReference type="ARBA" id="ARBA00022771"/>
    </source>
</evidence>
<dbReference type="PANTHER" id="PTHR30446:SF0">
    <property type="entry name" value="RECOMBINATION PROTEIN RECR"/>
    <property type="match status" value="1"/>
</dbReference>
<keyword evidence="3" id="KW-0863">Zinc-finger</keyword>
<dbReference type="Gene3D" id="3.40.1360.10">
    <property type="match status" value="1"/>
</dbReference>
<keyword evidence="6" id="KW-0234">DNA repair</keyword>
<organism evidence="8">
    <name type="scientific">marine metagenome</name>
    <dbReference type="NCBI Taxonomy" id="408172"/>
    <lineage>
        <taxon>unclassified sequences</taxon>
        <taxon>metagenomes</taxon>
        <taxon>ecological metagenomes</taxon>
    </lineage>
</organism>
<keyword evidence="5" id="KW-0233">DNA recombination</keyword>
<dbReference type="SUPFAM" id="SSF111304">
    <property type="entry name" value="Recombination protein RecR"/>
    <property type="match status" value="1"/>
</dbReference>
<keyword evidence="4" id="KW-0862">Zinc</keyword>
<dbReference type="InterPro" id="IPR006171">
    <property type="entry name" value="TOPRIM_dom"/>
</dbReference>
<dbReference type="GO" id="GO:0003677">
    <property type="term" value="F:DNA binding"/>
    <property type="evidence" value="ECO:0007669"/>
    <property type="project" value="InterPro"/>
</dbReference>
<dbReference type="Pfam" id="PF13662">
    <property type="entry name" value="Toprim_4"/>
    <property type="match status" value="1"/>
</dbReference>
<protein>
    <recommendedName>
        <fullName evidence="7">Toprim domain-containing protein</fullName>
    </recommendedName>
</protein>
<evidence type="ECO:0000256" key="6">
    <source>
        <dbReference type="ARBA" id="ARBA00023204"/>
    </source>
</evidence>
<gene>
    <name evidence="8" type="ORF">METZ01_LOCUS429788</name>
</gene>
<keyword evidence="1" id="KW-0479">Metal-binding</keyword>
<sequence>INGIGPQDIKLNELIKRVEVGSFTEIILATNVNLDGEATAMYVHQMLSKLDVKITRPARGLPFGGDLEYADQTTLSRAFEGRQNL</sequence>
<feature type="domain" description="Toprim" evidence="7">
    <location>
        <begin position="1"/>
        <end position="62"/>
    </location>
</feature>
<dbReference type="AlphaFoldDB" id="A0A382Y184"/>
<dbReference type="HAMAP" id="MF_00017">
    <property type="entry name" value="RecR"/>
    <property type="match status" value="1"/>
</dbReference>
<dbReference type="InterPro" id="IPR023627">
    <property type="entry name" value="Rcmb_RecR"/>
</dbReference>
<evidence type="ECO:0000259" key="7">
    <source>
        <dbReference type="PROSITE" id="PS50880"/>
    </source>
</evidence>
<name>A0A382Y184_9ZZZZ</name>
<dbReference type="GO" id="GO:0008270">
    <property type="term" value="F:zinc ion binding"/>
    <property type="evidence" value="ECO:0007669"/>
    <property type="project" value="UniProtKB-KW"/>
</dbReference>
<dbReference type="Pfam" id="PF21175">
    <property type="entry name" value="RecR_C"/>
    <property type="match status" value="1"/>
</dbReference>
<proteinExistence type="inferred from homology"/>
<dbReference type="InterPro" id="IPR000093">
    <property type="entry name" value="DNA_Rcmb_RecR"/>
</dbReference>
<feature type="non-terminal residue" evidence="8">
    <location>
        <position position="1"/>
    </location>
</feature>
<accession>A0A382Y184</accession>
<dbReference type="PANTHER" id="PTHR30446">
    <property type="entry name" value="RECOMBINATION PROTEIN RECR"/>
    <property type="match status" value="1"/>
</dbReference>
<dbReference type="PROSITE" id="PS50880">
    <property type="entry name" value="TOPRIM"/>
    <property type="match status" value="1"/>
</dbReference>